<keyword evidence="2 10" id="KW-0732">Signal</keyword>
<proteinExistence type="inferred from homology"/>
<dbReference type="InterPro" id="IPR040806">
    <property type="entry name" value="SpuA_C"/>
</dbReference>
<dbReference type="NCBIfam" id="TIGR02102">
    <property type="entry name" value="pullulan_Gpos"/>
    <property type="match status" value="1"/>
</dbReference>
<organism evidence="12 13">
    <name type="scientific">Halanaerobium saccharolyticum</name>
    <dbReference type="NCBI Taxonomy" id="43595"/>
    <lineage>
        <taxon>Bacteria</taxon>
        <taxon>Bacillati</taxon>
        <taxon>Bacillota</taxon>
        <taxon>Clostridia</taxon>
        <taxon>Halanaerobiales</taxon>
        <taxon>Halanaerobiaceae</taxon>
        <taxon>Halanaerobium</taxon>
    </lineage>
</organism>
<dbReference type="GO" id="GO:0051060">
    <property type="term" value="F:pullulanase activity"/>
    <property type="evidence" value="ECO:0007669"/>
    <property type="project" value="UniProtKB-EC"/>
</dbReference>
<dbReference type="CDD" id="cd10315">
    <property type="entry name" value="CBM41_pullulanase"/>
    <property type="match status" value="2"/>
</dbReference>
<dbReference type="Pfam" id="PF02922">
    <property type="entry name" value="CBM_48"/>
    <property type="match status" value="1"/>
</dbReference>
<dbReference type="Pfam" id="PF18033">
    <property type="entry name" value="SpuA_C"/>
    <property type="match status" value="1"/>
</dbReference>
<dbReference type="InterPro" id="IPR014755">
    <property type="entry name" value="Cu-Rt/internalin_Ig-like"/>
</dbReference>
<name>A0A4R6RQ16_9FIRM</name>
<dbReference type="Pfam" id="PF00128">
    <property type="entry name" value="Alpha-amylase"/>
    <property type="match status" value="1"/>
</dbReference>
<dbReference type="Gene3D" id="2.60.40.1110">
    <property type="match status" value="2"/>
</dbReference>
<evidence type="ECO:0000259" key="11">
    <source>
        <dbReference type="SMART" id="SM00642"/>
    </source>
</evidence>
<dbReference type="EC" id="3.2.1.41" evidence="7"/>
<dbReference type="Gene3D" id="3.20.20.80">
    <property type="entry name" value="Glycosidases"/>
    <property type="match status" value="1"/>
</dbReference>
<evidence type="ECO:0000256" key="2">
    <source>
        <dbReference type="ARBA" id="ARBA00022729"/>
    </source>
</evidence>
<keyword evidence="5" id="KW-0326">Glycosidase</keyword>
<comment type="catalytic activity">
    <reaction evidence="6">
        <text>Hydrolysis of (1-&gt;6)-alpha-D-glucosidic linkages in pullulan, amylopectin and glycogen, and in the alpha- and beta-limit dextrins of amylopectin and glycogen.</text>
        <dbReference type="EC" id="3.2.1.41"/>
    </reaction>
</comment>
<evidence type="ECO:0000256" key="7">
    <source>
        <dbReference type="ARBA" id="ARBA00024062"/>
    </source>
</evidence>
<dbReference type="Proteomes" id="UP000295176">
    <property type="component" value="Unassembled WGS sequence"/>
</dbReference>
<evidence type="ECO:0000256" key="10">
    <source>
        <dbReference type="SAM" id="SignalP"/>
    </source>
</evidence>
<dbReference type="PANTHER" id="PTHR43002">
    <property type="entry name" value="GLYCOGEN DEBRANCHING ENZYME"/>
    <property type="match status" value="1"/>
</dbReference>
<keyword evidence="4" id="KW-0106">Calcium</keyword>
<gene>
    <name evidence="12" type="ORF">C7957_1299</name>
</gene>
<dbReference type="InterPro" id="IPR011838">
    <property type="entry name" value="Pullulan_Gpos"/>
</dbReference>
<feature type="signal peptide" evidence="10">
    <location>
        <begin position="1"/>
        <end position="26"/>
    </location>
</feature>
<dbReference type="InterPro" id="IPR013780">
    <property type="entry name" value="Glyco_hydro_b"/>
</dbReference>
<dbReference type="Gene3D" id="2.60.40.10">
    <property type="entry name" value="Immunoglobulins"/>
    <property type="match status" value="1"/>
</dbReference>
<dbReference type="InterPro" id="IPR013783">
    <property type="entry name" value="Ig-like_fold"/>
</dbReference>
<comment type="caution">
    <text evidence="12">The sequence shown here is derived from an EMBL/GenBank/DDBJ whole genome shotgun (WGS) entry which is preliminary data.</text>
</comment>
<dbReference type="GO" id="GO:0005975">
    <property type="term" value="P:carbohydrate metabolic process"/>
    <property type="evidence" value="ECO:0007669"/>
    <property type="project" value="InterPro"/>
</dbReference>
<comment type="similarity">
    <text evidence="1">Belongs to the glycosyl hydrolase 13 family.</text>
</comment>
<evidence type="ECO:0000313" key="13">
    <source>
        <dbReference type="Proteomes" id="UP000295176"/>
    </source>
</evidence>
<dbReference type="Gene3D" id="2.60.40.1220">
    <property type="match status" value="1"/>
</dbReference>
<dbReference type="InterPro" id="IPR014756">
    <property type="entry name" value="Ig_E-set"/>
</dbReference>
<dbReference type="AlphaFoldDB" id="A0A4R6RQ16"/>
<dbReference type="SUPFAM" id="SSF51445">
    <property type="entry name" value="(Trans)glycosidases"/>
    <property type="match status" value="1"/>
</dbReference>
<feature type="domain" description="Glycosyl hydrolase family 13 catalytic" evidence="11">
    <location>
        <begin position="502"/>
        <end position="898"/>
    </location>
</feature>
<dbReference type="InterPro" id="IPR004193">
    <property type="entry name" value="Glyco_hydro_13_N"/>
</dbReference>
<dbReference type="InterPro" id="IPR017853">
    <property type="entry name" value="GH"/>
</dbReference>
<protein>
    <recommendedName>
        <fullName evidence="7">pullulanase</fullName>
        <ecNumber evidence="7">3.2.1.41</ecNumber>
    </recommendedName>
    <alternativeName>
        <fullName evidence="8">Alpha-dextrin endo-1,6-alpha-glucosidase</fullName>
    </alternativeName>
    <alternativeName>
        <fullName evidence="9">Pullulan 6-glucanohydrolase</fullName>
    </alternativeName>
</protein>
<dbReference type="RefSeq" id="WP_133531058.1">
    <property type="nucleotide sequence ID" value="NZ_SNXX01000029.1"/>
</dbReference>
<evidence type="ECO:0000256" key="4">
    <source>
        <dbReference type="ARBA" id="ARBA00022837"/>
    </source>
</evidence>
<sequence length="1022" mass="117237">MLIRKTRKLIIGALILLLFLSAPLMAAEIPEGHLRIHFQNSSQNYEDLGLWLWQDVAEWSEAKGAWPEGAENIEEAPQNDYGPYLDVELTENPEEVGFLINNTQGENLSGDLFVEILSDEMNEVWLQEKNEEYSLHLTEPVDLADNEVRIYFKNENDNYKNWGIWKWGDVAQISEDQGEWPTAAAPFPEDQISDYGAYLDIKIKEDAEQINFLAVNTETGEQTADMNISNLEDRQLFIYQDLEKVYKNPYYSSESSLITARLLDSKIDLRFSTTDGLTAEELEEMITVKNKWKLQPKIDRIKIIDQNKVEVYGAFHLEDAPYELTIGENNYDVIRSWRLIDEKYSYEGDLGPELKEDGAAVLKLWSPEAESVKLRLYNKNDQYQVVKDNLEMSKTENGVWELTLTKENTGLENLEGYYYHYLIEHDGETNIALDPYAPSMVAWKYHPEDEGPEYKAGKAAIVDPADIGPELEFPEIDNFAKREDAVIYEVHVRDLTSDPAIADELEAQFGTFAAFKEKLDYIEDLGVTHIQLLPVMSYYFGDETANDERLLEYSSANNNYNWGYDPHSYFSLSGMYSEKPEDPARRIKEFKELIAEIHKRDMGVILDVVFNHTARVHLFEDLQPDYYHFMKLDGSAKTSFGGGRLATTHQMTRKMMLDSISYWVDEFKVDGFRFDMMGDHDAESIELAYQKAKEINPNILMIGEGWRTYEGDDLYPNVQPADQDWMQHTDSVASFSDDYRNMIKSGFGAEAEPRFVTGGEVSTDRIISNIKGQPLNFKADDPGDVVTYIESHDNMTVHDVIAIATESDPDSEEAEIQQRLRLANLMVLTSQGRIFLHAGQEYGRTKQFRTETEEAPPSSFVGVNQKGREFKYPYFIDDSYDSTDAVNMIEWDKINESKLHQQTIDYTRGLIKLRQSDEVFRLGEMELIEAKVQALSAEEIEDQDLAAAYQLKGEKDNYYVIVNADQVKREFSIPLNLSEAEILVDQKQAGLEKIENPVGVRINNDQIELKALTGTVIRLENK</sequence>
<feature type="chain" id="PRO_5020230422" description="pullulanase" evidence="10">
    <location>
        <begin position="27"/>
        <end position="1022"/>
    </location>
</feature>
<evidence type="ECO:0000256" key="6">
    <source>
        <dbReference type="ARBA" id="ARBA00023965"/>
    </source>
</evidence>
<dbReference type="EMBL" id="SNXX01000029">
    <property type="protein sequence ID" value="TDP88863.1"/>
    <property type="molecule type" value="Genomic_DNA"/>
</dbReference>
<accession>A0A4R6RQ16</accession>
<keyword evidence="3" id="KW-0378">Hydrolase</keyword>
<dbReference type="SUPFAM" id="SSF81296">
    <property type="entry name" value="E set domains"/>
    <property type="match status" value="1"/>
</dbReference>
<dbReference type="CDD" id="cd02860">
    <property type="entry name" value="E_set_Pullulanase"/>
    <property type="match status" value="1"/>
</dbReference>
<reference evidence="12 13" key="1">
    <citation type="submission" date="2019-03" db="EMBL/GenBank/DDBJ databases">
        <title>Subsurface microbial communities from deep shales in Ohio and West Virginia, USA.</title>
        <authorList>
            <person name="Wrighton K."/>
        </authorList>
    </citation>
    <scope>NUCLEOTIDE SEQUENCE [LARGE SCALE GENOMIC DNA]</scope>
    <source>
        <strain evidence="12 13">MSL 7</strain>
    </source>
</reference>
<dbReference type="CDD" id="cd11341">
    <property type="entry name" value="AmyAc_Pullulanase_LD-like"/>
    <property type="match status" value="1"/>
</dbReference>
<dbReference type="InterPro" id="IPR006047">
    <property type="entry name" value="GH13_cat_dom"/>
</dbReference>
<dbReference type="Gene3D" id="2.60.40.1180">
    <property type="entry name" value="Golgi alpha-mannosidase II"/>
    <property type="match status" value="1"/>
</dbReference>
<evidence type="ECO:0000256" key="1">
    <source>
        <dbReference type="ARBA" id="ARBA00008061"/>
    </source>
</evidence>
<evidence type="ECO:0000256" key="5">
    <source>
        <dbReference type="ARBA" id="ARBA00023295"/>
    </source>
</evidence>
<dbReference type="InterPro" id="IPR005323">
    <property type="entry name" value="CBM41_pullulanase"/>
</dbReference>
<dbReference type="InterPro" id="IPR013784">
    <property type="entry name" value="Carb-bd-like_fold"/>
</dbReference>
<dbReference type="GO" id="GO:0030246">
    <property type="term" value="F:carbohydrate binding"/>
    <property type="evidence" value="ECO:0007669"/>
    <property type="project" value="InterPro"/>
</dbReference>
<evidence type="ECO:0000256" key="3">
    <source>
        <dbReference type="ARBA" id="ARBA00022801"/>
    </source>
</evidence>
<dbReference type="SUPFAM" id="SSF49452">
    <property type="entry name" value="Starch-binding domain-like"/>
    <property type="match status" value="2"/>
</dbReference>
<evidence type="ECO:0000313" key="12">
    <source>
        <dbReference type="EMBL" id="TDP88863.1"/>
    </source>
</evidence>
<evidence type="ECO:0000256" key="9">
    <source>
        <dbReference type="ARBA" id="ARBA00031076"/>
    </source>
</evidence>
<dbReference type="Pfam" id="PF03714">
    <property type="entry name" value="PUD"/>
    <property type="match status" value="2"/>
</dbReference>
<evidence type="ECO:0000256" key="8">
    <source>
        <dbReference type="ARBA" id="ARBA00029618"/>
    </source>
</evidence>
<dbReference type="SMART" id="SM00642">
    <property type="entry name" value="Aamy"/>
    <property type="match status" value="1"/>
</dbReference>